<organism evidence="12 13">
    <name type="scientific">Dendrobium nobile</name>
    <name type="common">Orchid</name>
    <dbReference type="NCBI Taxonomy" id="94219"/>
    <lineage>
        <taxon>Eukaryota</taxon>
        <taxon>Viridiplantae</taxon>
        <taxon>Streptophyta</taxon>
        <taxon>Embryophyta</taxon>
        <taxon>Tracheophyta</taxon>
        <taxon>Spermatophyta</taxon>
        <taxon>Magnoliopsida</taxon>
        <taxon>Liliopsida</taxon>
        <taxon>Asparagales</taxon>
        <taxon>Orchidaceae</taxon>
        <taxon>Epidendroideae</taxon>
        <taxon>Malaxideae</taxon>
        <taxon>Dendrobiinae</taxon>
        <taxon>Dendrobium</taxon>
    </lineage>
</organism>
<keyword evidence="7" id="KW-0560">Oxidoreductase</keyword>
<evidence type="ECO:0000256" key="6">
    <source>
        <dbReference type="ARBA" id="ARBA00022827"/>
    </source>
</evidence>
<dbReference type="InterPro" id="IPR045024">
    <property type="entry name" value="NDH-2"/>
</dbReference>
<keyword evidence="5" id="KW-0472">Membrane</keyword>
<dbReference type="SMR" id="A0A8T3ACH4"/>
<evidence type="ECO:0000256" key="3">
    <source>
        <dbReference type="ARBA" id="ARBA00012637"/>
    </source>
</evidence>
<protein>
    <recommendedName>
        <fullName evidence="3">NADH:ubiquinone reductase (non-electrogenic)</fullName>
        <ecNumber evidence="3">1.6.5.9</ecNumber>
    </recommendedName>
</protein>
<dbReference type="GO" id="GO:0005743">
    <property type="term" value="C:mitochondrial inner membrane"/>
    <property type="evidence" value="ECO:0007669"/>
    <property type="project" value="UniProtKB-SubCell"/>
</dbReference>
<comment type="caution">
    <text evidence="12">The sequence shown here is derived from an EMBL/GenBank/DDBJ whole genome shotgun (WGS) entry which is preliminary data.</text>
</comment>
<sequence>MNVWQESEDAQIIRRSVMNCFEKASLPNLSEEERKKNLHFVVIGGGPTSVKFTAELHVFVQEDLCKLYPNALELVKISLIGEGEHILTMFDKNITQFAEEKFKFDGIDVKTNLKLCFSNTCVMPISFQEYILSIFRVAGKDNSGTLIMKEIKDVLEDIERYPQNFLDLLKESEGDVVKESIELDIEIFKKALSQMDSQAAAQDGEYLAKCFIKKMFCEENPEGPLHIRGEGCHLFKPFSGEKSGAQLPGDCISIGHNRQWLWYSVYASKTDGLVDYPGWFIYPFMYLFWGPGVPHGWFVLAIY</sequence>
<keyword evidence="5" id="KW-0999">Mitochondrion inner membrane</keyword>
<comment type="catalytic activity">
    <reaction evidence="10">
        <text>a ubiquinone + NADH + H(+) = a ubiquinol + NAD(+)</text>
        <dbReference type="Rhea" id="RHEA:23152"/>
        <dbReference type="Rhea" id="RHEA-COMP:9565"/>
        <dbReference type="Rhea" id="RHEA-COMP:9566"/>
        <dbReference type="ChEBI" id="CHEBI:15378"/>
        <dbReference type="ChEBI" id="CHEBI:16389"/>
        <dbReference type="ChEBI" id="CHEBI:17976"/>
        <dbReference type="ChEBI" id="CHEBI:57540"/>
        <dbReference type="ChEBI" id="CHEBI:57945"/>
    </reaction>
</comment>
<reference evidence="12" key="1">
    <citation type="journal article" date="2022" name="Front. Genet.">
        <title>Chromosome-Scale Assembly of the Dendrobium nobile Genome Provides Insights Into the Molecular Mechanism of the Biosynthesis of the Medicinal Active Ingredient of Dendrobium.</title>
        <authorList>
            <person name="Xu Q."/>
            <person name="Niu S.-C."/>
            <person name="Li K.-L."/>
            <person name="Zheng P.-J."/>
            <person name="Zhang X.-J."/>
            <person name="Jia Y."/>
            <person name="Liu Y."/>
            <person name="Niu Y.-X."/>
            <person name="Yu L.-H."/>
            <person name="Chen D.-F."/>
            <person name="Zhang G.-Q."/>
        </authorList>
    </citation>
    <scope>NUCLEOTIDE SEQUENCE</scope>
    <source>
        <tissue evidence="12">Leaf</tissue>
    </source>
</reference>
<name>A0A8T3ACH4_DENNO</name>
<evidence type="ECO:0000313" key="13">
    <source>
        <dbReference type="Proteomes" id="UP000829196"/>
    </source>
</evidence>
<feature type="domain" description="FAD/NAD(P)-binding" evidence="11">
    <location>
        <begin position="33"/>
        <end position="112"/>
    </location>
</feature>
<proteinExistence type="inferred from homology"/>
<keyword evidence="4" id="KW-0285">Flavoprotein</keyword>
<evidence type="ECO:0000256" key="5">
    <source>
        <dbReference type="ARBA" id="ARBA00022792"/>
    </source>
</evidence>
<evidence type="ECO:0000256" key="4">
    <source>
        <dbReference type="ARBA" id="ARBA00022630"/>
    </source>
</evidence>
<dbReference type="EC" id="1.6.5.9" evidence="3"/>
<keyword evidence="5" id="KW-0496">Mitochondrion</keyword>
<evidence type="ECO:0000256" key="1">
    <source>
        <dbReference type="ARBA" id="ARBA00004637"/>
    </source>
</evidence>
<dbReference type="PANTHER" id="PTHR43706">
    <property type="entry name" value="NADH DEHYDROGENASE"/>
    <property type="match status" value="1"/>
</dbReference>
<dbReference type="Proteomes" id="UP000829196">
    <property type="component" value="Unassembled WGS sequence"/>
</dbReference>
<evidence type="ECO:0000259" key="11">
    <source>
        <dbReference type="Pfam" id="PF07992"/>
    </source>
</evidence>
<dbReference type="EMBL" id="JAGYWB010000017">
    <property type="protein sequence ID" value="KAI0493818.1"/>
    <property type="molecule type" value="Genomic_DNA"/>
</dbReference>
<accession>A0A8T3ACH4</accession>
<evidence type="ECO:0000256" key="7">
    <source>
        <dbReference type="ARBA" id="ARBA00023002"/>
    </source>
</evidence>
<comment type="catalytic activity">
    <reaction evidence="9">
        <text>a quinone + NADH + H(+) = a quinol + NAD(+)</text>
        <dbReference type="Rhea" id="RHEA:46160"/>
        <dbReference type="ChEBI" id="CHEBI:15378"/>
        <dbReference type="ChEBI" id="CHEBI:24646"/>
        <dbReference type="ChEBI" id="CHEBI:57540"/>
        <dbReference type="ChEBI" id="CHEBI:57945"/>
        <dbReference type="ChEBI" id="CHEBI:132124"/>
        <dbReference type="EC" id="1.6.5.9"/>
    </reaction>
</comment>
<comment type="subcellular location">
    <subcellularLocation>
        <location evidence="1">Mitochondrion inner membrane</location>
        <topology evidence="1">Peripheral membrane protein</topology>
    </subcellularLocation>
</comment>
<comment type="similarity">
    <text evidence="2">Belongs to the NADH dehydrogenase family.</text>
</comment>
<evidence type="ECO:0000313" key="12">
    <source>
        <dbReference type="EMBL" id="KAI0493818.1"/>
    </source>
</evidence>
<keyword evidence="8" id="KW-0520">NAD</keyword>
<keyword evidence="6" id="KW-0274">FAD</keyword>
<dbReference type="GO" id="GO:0050136">
    <property type="term" value="F:NADH dehydrogenase (quinone) (non-electrogenic) activity"/>
    <property type="evidence" value="ECO:0007669"/>
    <property type="project" value="UniProtKB-EC"/>
</dbReference>
<dbReference type="AlphaFoldDB" id="A0A8T3ACH4"/>
<evidence type="ECO:0000256" key="10">
    <source>
        <dbReference type="ARBA" id="ARBA00049010"/>
    </source>
</evidence>
<dbReference type="PANTHER" id="PTHR43706:SF47">
    <property type="entry name" value="EXTERNAL NADH-UBIQUINONE OXIDOREDUCTASE 1, MITOCHONDRIAL-RELATED"/>
    <property type="match status" value="1"/>
</dbReference>
<dbReference type="Pfam" id="PF07992">
    <property type="entry name" value="Pyr_redox_2"/>
    <property type="match status" value="1"/>
</dbReference>
<dbReference type="OrthoDB" id="3244603at2759"/>
<dbReference type="InterPro" id="IPR023753">
    <property type="entry name" value="FAD/NAD-binding_dom"/>
</dbReference>
<dbReference type="InterPro" id="IPR036188">
    <property type="entry name" value="FAD/NAD-bd_sf"/>
</dbReference>
<evidence type="ECO:0000256" key="9">
    <source>
        <dbReference type="ARBA" id="ARBA00047599"/>
    </source>
</evidence>
<dbReference type="Gene3D" id="3.50.50.100">
    <property type="match status" value="1"/>
</dbReference>
<dbReference type="SUPFAM" id="SSF51905">
    <property type="entry name" value="FAD/NAD(P)-binding domain"/>
    <property type="match status" value="1"/>
</dbReference>
<evidence type="ECO:0000256" key="8">
    <source>
        <dbReference type="ARBA" id="ARBA00023027"/>
    </source>
</evidence>
<evidence type="ECO:0000256" key="2">
    <source>
        <dbReference type="ARBA" id="ARBA00005272"/>
    </source>
</evidence>
<keyword evidence="13" id="KW-1185">Reference proteome</keyword>
<gene>
    <name evidence="12" type="ORF">KFK09_023943</name>
</gene>